<dbReference type="EMBL" id="MU003692">
    <property type="protein sequence ID" value="KAF2817561.1"/>
    <property type="molecule type" value="Genomic_DNA"/>
</dbReference>
<reference evidence="3" key="2">
    <citation type="submission" date="2020-04" db="EMBL/GenBank/DDBJ databases">
        <authorList>
            <consortium name="NCBI Genome Project"/>
        </authorList>
    </citation>
    <scope>NUCLEOTIDE SEQUENCE</scope>
    <source>
        <strain evidence="3">CBS 304.34</strain>
    </source>
</reference>
<dbReference type="RefSeq" id="XP_033584525.1">
    <property type="nucleotide sequence ID" value="XM_033718649.1"/>
</dbReference>
<dbReference type="Proteomes" id="UP000504636">
    <property type="component" value="Unplaced"/>
</dbReference>
<evidence type="ECO:0000313" key="1">
    <source>
        <dbReference type="EMBL" id="KAF2817561.1"/>
    </source>
</evidence>
<keyword evidence="2" id="KW-1185">Reference proteome</keyword>
<proteinExistence type="predicted"/>
<protein>
    <submittedName>
        <fullName evidence="1 3">Uncharacterized protein</fullName>
    </submittedName>
</protein>
<name>A0A6A6Z8W1_9PEZI</name>
<dbReference type="AlphaFoldDB" id="A0A6A6Z8W1"/>
<organism evidence="1">
    <name type="scientific">Mytilinidion resinicola</name>
    <dbReference type="NCBI Taxonomy" id="574789"/>
    <lineage>
        <taxon>Eukaryota</taxon>
        <taxon>Fungi</taxon>
        <taxon>Dikarya</taxon>
        <taxon>Ascomycota</taxon>
        <taxon>Pezizomycotina</taxon>
        <taxon>Dothideomycetes</taxon>
        <taxon>Pleosporomycetidae</taxon>
        <taxon>Mytilinidiales</taxon>
        <taxon>Mytilinidiaceae</taxon>
        <taxon>Mytilinidion</taxon>
    </lineage>
</organism>
<dbReference type="GeneID" id="54459542"/>
<evidence type="ECO:0000313" key="2">
    <source>
        <dbReference type="Proteomes" id="UP000504636"/>
    </source>
</evidence>
<reference evidence="3" key="3">
    <citation type="submission" date="2025-04" db="UniProtKB">
        <authorList>
            <consortium name="RefSeq"/>
        </authorList>
    </citation>
    <scope>IDENTIFICATION</scope>
    <source>
        <strain evidence="3">CBS 304.34</strain>
    </source>
</reference>
<gene>
    <name evidence="1 3" type="ORF">BDZ99DRAFT_457286</name>
</gene>
<accession>A0A6A6Z8W1</accession>
<evidence type="ECO:0000313" key="3">
    <source>
        <dbReference type="RefSeq" id="XP_033584525.1"/>
    </source>
</evidence>
<sequence length="232" mass="26858">MRAWVPSRHANKHVESARYDHRQHQKLFSTVHVQAGTEPPLDTYKASFLAHYSHCAKSFLYCVDPVVTTTLPFMPPLTPLIGIIAWIPFYYIKVEATNQPNYGRYPPNIPPPKMGFDPNNYSQIYILAVGQPGYADDPCLDEPCFIVSPEYSSDRLCATVTDLERFVPEIREIGKKVLKDYWKWRAVDLEGHPLPEYQSYYDTYLYVEPTLYNPLSGDLTREGLYRMVKRLD</sequence>
<reference evidence="1 3" key="1">
    <citation type="journal article" date="2020" name="Stud. Mycol.">
        <title>101 Dothideomycetes genomes: a test case for predicting lifestyles and emergence of pathogens.</title>
        <authorList>
            <person name="Haridas S."/>
            <person name="Albert R."/>
            <person name="Binder M."/>
            <person name="Bloem J."/>
            <person name="Labutti K."/>
            <person name="Salamov A."/>
            <person name="Andreopoulos B."/>
            <person name="Baker S."/>
            <person name="Barry K."/>
            <person name="Bills G."/>
            <person name="Bluhm B."/>
            <person name="Cannon C."/>
            <person name="Castanera R."/>
            <person name="Culley D."/>
            <person name="Daum C."/>
            <person name="Ezra D."/>
            <person name="Gonzalez J."/>
            <person name="Henrissat B."/>
            <person name="Kuo A."/>
            <person name="Liang C."/>
            <person name="Lipzen A."/>
            <person name="Lutzoni F."/>
            <person name="Magnuson J."/>
            <person name="Mondo S."/>
            <person name="Nolan M."/>
            <person name="Ohm R."/>
            <person name="Pangilinan J."/>
            <person name="Park H.-J."/>
            <person name="Ramirez L."/>
            <person name="Alfaro M."/>
            <person name="Sun H."/>
            <person name="Tritt A."/>
            <person name="Yoshinaga Y."/>
            <person name="Zwiers L.-H."/>
            <person name="Turgeon B."/>
            <person name="Goodwin S."/>
            <person name="Spatafora J."/>
            <person name="Crous P."/>
            <person name="Grigoriev I."/>
        </authorList>
    </citation>
    <scope>NUCLEOTIDE SEQUENCE</scope>
    <source>
        <strain evidence="1 3">CBS 304.34</strain>
    </source>
</reference>